<dbReference type="GO" id="GO:0016787">
    <property type="term" value="F:hydrolase activity"/>
    <property type="evidence" value="ECO:0007669"/>
    <property type="project" value="UniProtKB-KW"/>
</dbReference>
<dbReference type="PANTHER" id="PTHR10885">
    <property type="entry name" value="ISOPENTENYL-DIPHOSPHATE DELTA-ISOMERASE"/>
    <property type="match status" value="1"/>
</dbReference>
<dbReference type="Pfam" id="PF00293">
    <property type="entry name" value="NUDIX"/>
    <property type="match status" value="1"/>
</dbReference>
<feature type="domain" description="Nudix hydrolase" evidence="1">
    <location>
        <begin position="29"/>
        <end position="172"/>
    </location>
</feature>
<dbReference type="InterPro" id="IPR015797">
    <property type="entry name" value="NUDIX_hydrolase-like_dom_sf"/>
</dbReference>
<dbReference type="InterPro" id="IPR000086">
    <property type="entry name" value="NUDIX_hydrolase_dom"/>
</dbReference>
<dbReference type="AlphaFoldDB" id="A0A917H372"/>
<evidence type="ECO:0000313" key="3">
    <source>
        <dbReference type="Proteomes" id="UP000600247"/>
    </source>
</evidence>
<evidence type="ECO:0000259" key="1">
    <source>
        <dbReference type="PROSITE" id="PS51462"/>
    </source>
</evidence>
<dbReference type="SUPFAM" id="SSF55811">
    <property type="entry name" value="Nudix"/>
    <property type="match status" value="1"/>
</dbReference>
<accession>A0A917H372</accession>
<dbReference type="Proteomes" id="UP000600247">
    <property type="component" value="Unassembled WGS sequence"/>
</dbReference>
<protein>
    <submittedName>
        <fullName evidence="2">Nudix hydrolase</fullName>
    </submittedName>
</protein>
<dbReference type="PANTHER" id="PTHR10885:SF0">
    <property type="entry name" value="ISOPENTENYL-DIPHOSPHATE DELTA-ISOMERASE"/>
    <property type="match status" value="1"/>
</dbReference>
<proteinExistence type="predicted"/>
<reference evidence="2 3" key="1">
    <citation type="journal article" date="2014" name="Int. J. Syst. Evol. Microbiol.">
        <title>Complete genome sequence of Corynebacterium casei LMG S-19264T (=DSM 44701T), isolated from a smear-ripened cheese.</title>
        <authorList>
            <consortium name="US DOE Joint Genome Institute (JGI-PGF)"/>
            <person name="Walter F."/>
            <person name="Albersmeier A."/>
            <person name="Kalinowski J."/>
            <person name="Ruckert C."/>
        </authorList>
    </citation>
    <scope>NUCLEOTIDE SEQUENCE [LARGE SCALE GENOMIC DNA]</scope>
    <source>
        <strain evidence="2 3">CGMCC 1.15286</strain>
    </source>
</reference>
<organism evidence="2 3">
    <name type="scientific">Paenibacillus radicis</name>
    <name type="common">ex Gao et al. 2016</name>
    <dbReference type="NCBI Taxonomy" id="1737354"/>
    <lineage>
        <taxon>Bacteria</taxon>
        <taxon>Bacillati</taxon>
        <taxon>Bacillota</taxon>
        <taxon>Bacilli</taxon>
        <taxon>Bacillales</taxon>
        <taxon>Paenibacillaceae</taxon>
        <taxon>Paenibacillus</taxon>
    </lineage>
</organism>
<sequence length="211" mass="23761">MTEELFDIYDEQLNPIGTATRSETHARGYWHRSFHCWLTRRQGERRFVRFQLRQDGKDTHPGHYDITVAGHLSAGETIRDAVREIEEEIGISVAFEELIPIGQLREEGVGEVNGVPFIDREVSDVFGCVCDLPLTSLTLQAEEVAGVYEADLEELIRLFDGELPELTAEGVEVVDPLTGGLQQTGRRIVRSGEFVPREGYAEIMRALRACT</sequence>
<dbReference type="CDD" id="cd04692">
    <property type="entry name" value="NUDIX_Hydrolase"/>
    <property type="match status" value="1"/>
</dbReference>
<dbReference type="RefSeq" id="WP_188888908.1">
    <property type="nucleotide sequence ID" value="NZ_BMHY01000003.1"/>
</dbReference>
<dbReference type="Gene3D" id="3.90.79.10">
    <property type="entry name" value="Nucleoside Triphosphate Pyrophosphohydrolase"/>
    <property type="match status" value="1"/>
</dbReference>
<keyword evidence="3" id="KW-1185">Reference proteome</keyword>
<keyword evidence="2" id="KW-0378">Hydrolase</keyword>
<name>A0A917H372_9BACL</name>
<comment type="caution">
    <text evidence="2">The sequence shown here is derived from an EMBL/GenBank/DDBJ whole genome shotgun (WGS) entry which is preliminary data.</text>
</comment>
<dbReference type="EMBL" id="BMHY01000003">
    <property type="protein sequence ID" value="GGG66121.1"/>
    <property type="molecule type" value="Genomic_DNA"/>
</dbReference>
<evidence type="ECO:0000313" key="2">
    <source>
        <dbReference type="EMBL" id="GGG66121.1"/>
    </source>
</evidence>
<dbReference type="PROSITE" id="PS51462">
    <property type="entry name" value="NUDIX"/>
    <property type="match status" value="1"/>
</dbReference>
<gene>
    <name evidence="2" type="ORF">GCM10010918_20630</name>
</gene>